<evidence type="ECO:0000256" key="8">
    <source>
        <dbReference type="ARBA" id="ARBA00023136"/>
    </source>
</evidence>
<feature type="domain" description="Flagellar motor switch protein FliG middle" evidence="11">
    <location>
        <begin position="118"/>
        <end position="191"/>
    </location>
</feature>
<dbReference type="Gene3D" id="1.10.220.30">
    <property type="match status" value="3"/>
</dbReference>
<evidence type="ECO:0000256" key="9">
    <source>
        <dbReference type="ARBA" id="ARBA00023143"/>
    </source>
</evidence>
<dbReference type="EMBL" id="JBDXSU010000011">
    <property type="protein sequence ID" value="MFB5191427.1"/>
    <property type="molecule type" value="Genomic_DNA"/>
</dbReference>
<evidence type="ECO:0000256" key="1">
    <source>
        <dbReference type="ARBA" id="ARBA00004117"/>
    </source>
</evidence>
<dbReference type="PANTHER" id="PTHR30534:SF0">
    <property type="entry name" value="FLAGELLAR MOTOR SWITCH PROTEIN FLIG"/>
    <property type="match status" value="1"/>
</dbReference>
<sequence>MVQRQQTLSGRQKAAVLLIALGQDVAASVFKRLSHEEVEQLTFEIANVSKVNFEQREHILEEFRDLAMAREYIQTGGIQYARDVLEKALGGKEAEDILNRLTSALQVRPFHFARKADPNQVLGFIQDEHPQTVALVLSYLDADQAAMIISALPADLQADVARRIATMKGTSPDVIAEVEDILESKLSTMTTVDSAQAGGIEAIVKILNGVDRSTEKGILEKLSTKDPDLVDEIKKRMFVFEDIIFLDSKAIQRVIREVDARDLQLALKVSRDDVKEVLFNNMSKRMAETFQEDMEYMGPVRLRDVEDAQQRIVGVIRHLEDLGEIVVSHGGGDDIIV</sequence>
<dbReference type="InterPro" id="IPR011002">
    <property type="entry name" value="FliG_a-hlx"/>
</dbReference>
<keyword evidence="6" id="KW-0145">Chemotaxis</keyword>
<keyword evidence="7" id="KW-0283">Flagellar rotation</keyword>
<comment type="similarity">
    <text evidence="3">Belongs to the FliG family.</text>
</comment>
<name>A0ABV5AGS0_9BACL</name>
<keyword evidence="13" id="KW-0282">Flagellum</keyword>
<evidence type="ECO:0000259" key="10">
    <source>
        <dbReference type="Pfam" id="PF01706"/>
    </source>
</evidence>
<keyword evidence="14" id="KW-1185">Reference proteome</keyword>
<dbReference type="InterPro" id="IPR023087">
    <property type="entry name" value="Flg_Motor_Flig_C"/>
</dbReference>
<keyword evidence="8" id="KW-0472">Membrane</keyword>
<dbReference type="InterPro" id="IPR000090">
    <property type="entry name" value="Flg_Motor_Flig"/>
</dbReference>
<dbReference type="PRINTS" id="PR00954">
    <property type="entry name" value="FLGMOTORFLIG"/>
</dbReference>
<dbReference type="PANTHER" id="PTHR30534">
    <property type="entry name" value="FLAGELLAR MOTOR SWITCH PROTEIN FLIG"/>
    <property type="match status" value="1"/>
</dbReference>
<proteinExistence type="inferred from homology"/>
<keyword evidence="13" id="KW-0966">Cell projection</keyword>
<protein>
    <recommendedName>
        <fullName evidence="4">Flagellar motor switch protein FliG</fullName>
    </recommendedName>
</protein>
<dbReference type="SUPFAM" id="SSF48029">
    <property type="entry name" value="FliG"/>
    <property type="match status" value="2"/>
</dbReference>
<evidence type="ECO:0000259" key="11">
    <source>
        <dbReference type="Pfam" id="PF14841"/>
    </source>
</evidence>
<evidence type="ECO:0000256" key="2">
    <source>
        <dbReference type="ARBA" id="ARBA00004413"/>
    </source>
</evidence>
<dbReference type="InterPro" id="IPR028263">
    <property type="entry name" value="FliG_N"/>
</dbReference>
<dbReference type="Pfam" id="PF14842">
    <property type="entry name" value="FliG_N"/>
    <property type="match status" value="1"/>
</dbReference>
<evidence type="ECO:0000256" key="7">
    <source>
        <dbReference type="ARBA" id="ARBA00022779"/>
    </source>
</evidence>
<keyword evidence="5" id="KW-1003">Cell membrane</keyword>
<evidence type="ECO:0000313" key="14">
    <source>
        <dbReference type="Proteomes" id="UP001579974"/>
    </source>
</evidence>
<dbReference type="Pfam" id="PF14841">
    <property type="entry name" value="FliG_M"/>
    <property type="match status" value="1"/>
</dbReference>
<dbReference type="Pfam" id="PF01706">
    <property type="entry name" value="FliG_C"/>
    <property type="match status" value="1"/>
</dbReference>
<keyword evidence="9" id="KW-0975">Bacterial flagellum</keyword>
<organism evidence="13 14">
    <name type="scientific">Alicyclobacillus fastidiosus</name>
    <dbReference type="NCBI Taxonomy" id="392011"/>
    <lineage>
        <taxon>Bacteria</taxon>
        <taxon>Bacillati</taxon>
        <taxon>Bacillota</taxon>
        <taxon>Bacilli</taxon>
        <taxon>Bacillales</taxon>
        <taxon>Alicyclobacillaceae</taxon>
        <taxon>Alicyclobacillus</taxon>
    </lineage>
</organism>
<dbReference type="Proteomes" id="UP001579974">
    <property type="component" value="Unassembled WGS sequence"/>
</dbReference>
<evidence type="ECO:0000256" key="3">
    <source>
        <dbReference type="ARBA" id="ARBA00010299"/>
    </source>
</evidence>
<evidence type="ECO:0000256" key="6">
    <source>
        <dbReference type="ARBA" id="ARBA00022500"/>
    </source>
</evidence>
<feature type="domain" description="Flagellar motor switch protein FliG C-terminal" evidence="10">
    <location>
        <begin position="220"/>
        <end position="326"/>
    </location>
</feature>
<evidence type="ECO:0000259" key="12">
    <source>
        <dbReference type="Pfam" id="PF14842"/>
    </source>
</evidence>
<comment type="caution">
    <text evidence="13">The sequence shown here is derived from an EMBL/GenBank/DDBJ whole genome shotgun (WGS) entry which is preliminary data.</text>
</comment>
<feature type="domain" description="Flagellar motor switch protein FliG N-terminal" evidence="12">
    <location>
        <begin position="8"/>
        <end position="110"/>
    </location>
</feature>
<comment type="subcellular location">
    <subcellularLocation>
        <location evidence="1">Bacterial flagellum basal body</location>
    </subcellularLocation>
    <subcellularLocation>
        <location evidence="2">Cell membrane</location>
        <topology evidence="2">Peripheral membrane protein</topology>
        <orientation evidence="2">Cytoplasmic side</orientation>
    </subcellularLocation>
</comment>
<dbReference type="RefSeq" id="WP_275472928.1">
    <property type="nucleotide sequence ID" value="NZ_CP162940.1"/>
</dbReference>
<evidence type="ECO:0000313" key="13">
    <source>
        <dbReference type="EMBL" id="MFB5191427.1"/>
    </source>
</evidence>
<gene>
    <name evidence="13" type="primary">fliG</name>
    <name evidence="13" type="ORF">KKP3000_000200</name>
</gene>
<evidence type="ECO:0000256" key="5">
    <source>
        <dbReference type="ARBA" id="ARBA00022475"/>
    </source>
</evidence>
<dbReference type="NCBIfam" id="TIGR00207">
    <property type="entry name" value="fliG"/>
    <property type="match status" value="1"/>
</dbReference>
<accession>A0ABV5AGS0</accession>
<dbReference type="InterPro" id="IPR032779">
    <property type="entry name" value="FliG_M"/>
</dbReference>
<dbReference type="PIRSF" id="PIRSF003161">
    <property type="entry name" value="FliG"/>
    <property type="match status" value="1"/>
</dbReference>
<keyword evidence="13" id="KW-0969">Cilium</keyword>
<evidence type="ECO:0000256" key="4">
    <source>
        <dbReference type="ARBA" id="ARBA00021870"/>
    </source>
</evidence>
<reference evidence="13 14" key="1">
    <citation type="journal article" date="2024" name="Int. J. Mol. Sci.">
        <title>Exploration of Alicyclobacillus spp. Genome in Search of Antibiotic Resistance.</title>
        <authorList>
            <person name="Bucka-Kolendo J."/>
            <person name="Kiousi D.E."/>
            <person name="Dekowska A."/>
            <person name="Mikolajczuk-Szczyrba A."/>
            <person name="Karadedos D.M."/>
            <person name="Michael P."/>
            <person name="Galanis A."/>
            <person name="Sokolowska B."/>
        </authorList>
    </citation>
    <scope>NUCLEOTIDE SEQUENCE [LARGE SCALE GENOMIC DNA]</scope>
    <source>
        <strain evidence="13 14">KKP 3000</strain>
    </source>
</reference>